<proteinExistence type="inferred from homology"/>
<dbReference type="InterPro" id="IPR018114">
    <property type="entry name" value="TRYPSIN_HIS"/>
</dbReference>
<evidence type="ECO:0000259" key="8">
    <source>
        <dbReference type="PROSITE" id="PS50240"/>
    </source>
</evidence>
<dbReference type="CDD" id="cd00190">
    <property type="entry name" value="Tryp_SPc"/>
    <property type="match status" value="1"/>
</dbReference>
<dbReference type="GO" id="GO:0006508">
    <property type="term" value="P:proteolysis"/>
    <property type="evidence" value="ECO:0007669"/>
    <property type="project" value="UniProtKB-KW"/>
</dbReference>
<gene>
    <name evidence="10" type="primary">LOC113391446</name>
</gene>
<dbReference type="OrthoDB" id="546450at2759"/>
<dbReference type="PANTHER" id="PTHR24276">
    <property type="entry name" value="POLYSERASE-RELATED"/>
    <property type="match status" value="1"/>
</dbReference>
<feature type="chain" id="PRO_5046770774" evidence="7">
    <location>
        <begin position="18"/>
        <end position="261"/>
    </location>
</feature>
<dbReference type="InterPro" id="IPR033116">
    <property type="entry name" value="TRYPSIN_SER"/>
</dbReference>
<evidence type="ECO:0000256" key="2">
    <source>
        <dbReference type="ARBA" id="ARBA00022670"/>
    </source>
</evidence>
<feature type="domain" description="Peptidase S1" evidence="8">
    <location>
        <begin position="24"/>
        <end position="261"/>
    </location>
</feature>
<feature type="signal peptide" evidence="7">
    <location>
        <begin position="1"/>
        <end position="17"/>
    </location>
</feature>
<dbReference type="InterPro" id="IPR001254">
    <property type="entry name" value="Trypsin_dom"/>
</dbReference>
<sequence length="261" mass="27975">MAAFWFLVLTLFAGALSASPSNRIVGGKPTDIETYPSMVQVDYVNLFTDIWSQSCAGSILNSRYILSAAHCFVGGYYNPNLRRIRVGSSYRNTGGVIVYVEDAYNHPSYGLRGYDADITVVKLRSALTYTPAVQRTTIVSQGSVIPDNFPVVHAGWGRTTNNGLPSDVLLDVTLFTVNKKVCADRYAAIPDSPPVTENMICAGILDIGGRDVCHGDSGGPMYFGNITIGVISWGTECGNGTFPGVSTNVASYSDWISATAV</sequence>
<evidence type="ECO:0000256" key="3">
    <source>
        <dbReference type="ARBA" id="ARBA00022801"/>
    </source>
</evidence>
<organism evidence="9 10">
    <name type="scientific">Vanessa tameamea</name>
    <name type="common">Kamehameha butterfly</name>
    <dbReference type="NCBI Taxonomy" id="334116"/>
    <lineage>
        <taxon>Eukaryota</taxon>
        <taxon>Metazoa</taxon>
        <taxon>Ecdysozoa</taxon>
        <taxon>Arthropoda</taxon>
        <taxon>Hexapoda</taxon>
        <taxon>Insecta</taxon>
        <taxon>Pterygota</taxon>
        <taxon>Neoptera</taxon>
        <taxon>Endopterygota</taxon>
        <taxon>Lepidoptera</taxon>
        <taxon>Glossata</taxon>
        <taxon>Ditrysia</taxon>
        <taxon>Papilionoidea</taxon>
        <taxon>Nymphalidae</taxon>
        <taxon>Nymphalinae</taxon>
        <taxon>Vanessa</taxon>
    </lineage>
</organism>
<dbReference type="OMA" id="CGANIIT"/>
<evidence type="ECO:0000313" key="9">
    <source>
        <dbReference type="Proteomes" id="UP001652626"/>
    </source>
</evidence>
<keyword evidence="2 6" id="KW-0645">Protease</keyword>
<dbReference type="Pfam" id="PF00089">
    <property type="entry name" value="Trypsin"/>
    <property type="match status" value="1"/>
</dbReference>
<dbReference type="Gene3D" id="2.40.10.10">
    <property type="entry name" value="Trypsin-like serine proteases"/>
    <property type="match status" value="1"/>
</dbReference>
<dbReference type="AlphaFoldDB" id="A0A8B8HEI0"/>
<comment type="similarity">
    <text evidence="1">Belongs to the peptidase S1 family.</text>
</comment>
<dbReference type="SMART" id="SM00020">
    <property type="entry name" value="Tryp_SPc"/>
    <property type="match status" value="1"/>
</dbReference>
<evidence type="ECO:0000256" key="1">
    <source>
        <dbReference type="ARBA" id="ARBA00007664"/>
    </source>
</evidence>
<evidence type="ECO:0000256" key="6">
    <source>
        <dbReference type="RuleBase" id="RU363034"/>
    </source>
</evidence>
<dbReference type="PRINTS" id="PR00722">
    <property type="entry name" value="CHYMOTRYPSIN"/>
</dbReference>
<name>A0A8B8HEI0_VANTA</name>
<dbReference type="InterPro" id="IPR009003">
    <property type="entry name" value="Peptidase_S1_PA"/>
</dbReference>
<evidence type="ECO:0000256" key="7">
    <source>
        <dbReference type="SAM" id="SignalP"/>
    </source>
</evidence>
<keyword evidence="5" id="KW-1015">Disulfide bond</keyword>
<dbReference type="InterPro" id="IPR043504">
    <property type="entry name" value="Peptidase_S1_PA_chymotrypsin"/>
</dbReference>
<keyword evidence="4 6" id="KW-0720">Serine protease</keyword>
<dbReference type="PROSITE" id="PS00134">
    <property type="entry name" value="TRYPSIN_HIS"/>
    <property type="match status" value="1"/>
</dbReference>
<dbReference type="GeneID" id="113391446"/>
<evidence type="ECO:0000256" key="4">
    <source>
        <dbReference type="ARBA" id="ARBA00022825"/>
    </source>
</evidence>
<keyword evidence="7" id="KW-0732">Signal</keyword>
<dbReference type="GO" id="GO:0004252">
    <property type="term" value="F:serine-type endopeptidase activity"/>
    <property type="evidence" value="ECO:0007669"/>
    <property type="project" value="InterPro"/>
</dbReference>
<dbReference type="PROSITE" id="PS50240">
    <property type="entry name" value="TRYPSIN_DOM"/>
    <property type="match status" value="1"/>
</dbReference>
<keyword evidence="9" id="KW-1185">Reference proteome</keyword>
<dbReference type="InterPro" id="IPR050430">
    <property type="entry name" value="Peptidase_S1"/>
</dbReference>
<evidence type="ECO:0000256" key="5">
    <source>
        <dbReference type="ARBA" id="ARBA00023157"/>
    </source>
</evidence>
<accession>A0A8B8HEI0</accession>
<reference evidence="10" key="1">
    <citation type="submission" date="2025-08" db="UniProtKB">
        <authorList>
            <consortium name="RefSeq"/>
        </authorList>
    </citation>
    <scope>IDENTIFICATION</scope>
    <source>
        <tissue evidence="10">Whole body</tissue>
    </source>
</reference>
<dbReference type="RefSeq" id="XP_026483193.2">
    <property type="nucleotide sequence ID" value="XM_026627408.2"/>
</dbReference>
<dbReference type="PROSITE" id="PS00135">
    <property type="entry name" value="TRYPSIN_SER"/>
    <property type="match status" value="1"/>
</dbReference>
<evidence type="ECO:0000313" key="10">
    <source>
        <dbReference type="RefSeq" id="XP_026483193.2"/>
    </source>
</evidence>
<keyword evidence="3 6" id="KW-0378">Hydrolase</keyword>
<protein>
    <submittedName>
        <fullName evidence="10">Trypsin, alkaline C-like</fullName>
    </submittedName>
</protein>
<dbReference type="InterPro" id="IPR001314">
    <property type="entry name" value="Peptidase_S1A"/>
</dbReference>
<dbReference type="SUPFAM" id="SSF50494">
    <property type="entry name" value="Trypsin-like serine proteases"/>
    <property type="match status" value="1"/>
</dbReference>
<dbReference type="PANTHER" id="PTHR24276:SF91">
    <property type="entry name" value="AT26814P-RELATED"/>
    <property type="match status" value="1"/>
</dbReference>
<dbReference type="Proteomes" id="UP001652626">
    <property type="component" value="Chromosome 20"/>
</dbReference>